<evidence type="ECO:0000259" key="6">
    <source>
        <dbReference type="Pfam" id="PF08281"/>
    </source>
</evidence>
<dbReference type="SUPFAM" id="SSF88946">
    <property type="entry name" value="Sigma2 domain of RNA polymerase sigma factors"/>
    <property type="match status" value="1"/>
</dbReference>
<dbReference type="Gene3D" id="1.10.10.10">
    <property type="entry name" value="Winged helix-like DNA-binding domain superfamily/Winged helix DNA-binding domain"/>
    <property type="match status" value="1"/>
</dbReference>
<dbReference type="InterPro" id="IPR013249">
    <property type="entry name" value="RNA_pol_sigma70_r4_t2"/>
</dbReference>
<feature type="domain" description="RNA polymerase sigma-70 region 2" evidence="5">
    <location>
        <begin position="29"/>
        <end position="91"/>
    </location>
</feature>
<keyword evidence="4" id="KW-0804">Transcription</keyword>
<keyword evidence="3" id="KW-0731">Sigma factor</keyword>
<dbReference type="NCBIfam" id="TIGR02937">
    <property type="entry name" value="sigma70-ECF"/>
    <property type="match status" value="1"/>
</dbReference>
<evidence type="ECO:0000313" key="7">
    <source>
        <dbReference type="EMBL" id="SEL54615.1"/>
    </source>
</evidence>
<dbReference type="STRING" id="407022.SAMN05661044_02819"/>
<keyword evidence="2" id="KW-0805">Transcription regulation</keyword>
<evidence type="ECO:0000313" key="8">
    <source>
        <dbReference type="Proteomes" id="UP000199421"/>
    </source>
</evidence>
<keyword evidence="8" id="KW-1185">Reference proteome</keyword>
<evidence type="ECO:0000256" key="4">
    <source>
        <dbReference type="ARBA" id="ARBA00023163"/>
    </source>
</evidence>
<dbReference type="InterPro" id="IPR014284">
    <property type="entry name" value="RNA_pol_sigma-70_dom"/>
</dbReference>
<evidence type="ECO:0000256" key="3">
    <source>
        <dbReference type="ARBA" id="ARBA00023082"/>
    </source>
</evidence>
<dbReference type="Proteomes" id="UP000199421">
    <property type="component" value="Unassembled WGS sequence"/>
</dbReference>
<evidence type="ECO:0000256" key="1">
    <source>
        <dbReference type="ARBA" id="ARBA00010641"/>
    </source>
</evidence>
<dbReference type="Gene3D" id="1.10.1740.10">
    <property type="match status" value="1"/>
</dbReference>
<dbReference type="InterPro" id="IPR013324">
    <property type="entry name" value="RNA_pol_sigma_r3/r4-like"/>
</dbReference>
<dbReference type="PANTHER" id="PTHR43133:SF46">
    <property type="entry name" value="RNA POLYMERASE SIGMA-70 FACTOR ECF SUBFAMILY"/>
    <property type="match status" value="1"/>
</dbReference>
<dbReference type="GO" id="GO:0003677">
    <property type="term" value="F:DNA binding"/>
    <property type="evidence" value="ECO:0007669"/>
    <property type="project" value="InterPro"/>
</dbReference>
<dbReference type="InterPro" id="IPR036388">
    <property type="entry name" value="WH-like_DNA-bd_sf"/>
</dbReference>
<proteinExistence type="inferred from homology"/>
<dbReference type="RefSeq" id="WP_093325388.1">
    <property type="nucleotide sequence ID" value="NZ_FOAF01000002.1"/>
</dbReference>
<dbReference type="InterPro" id="IPR039425">
    <property type="entry name" value="RNA_pol_sigma-70-like"/>
</dbReference>
<gene>
    <name evidence="7" type="ORF">SAMN05661044_02819</name>
</gene>
<protein>
    <submittedName>
        <fullName evidence="7">RNA polymerase sigma-70 factor, ECF subfamily</fullName>
    </submittedName>
</protein>
<dbReference type="AlphaFoldDB" id="A0A1H7R3X7"/>
<name>A0A1H7R3X7_OLID1</name>
<dbReference type="GO" id="GO:0016987">
    <property type="term" value="F:sigma factor activity"/>
    <property type="evidence" value="ECO:0007669"/>
    <property type="project" value="UniProtKB-KW"/>
</dbReference>
<organism evidence="7 8">
    <name type="scientific">Olivibacter domesticus</name>
    <name type="common">Pseudosphingobacterium domesticum</name>
    <dbReference type="NCBI Taxonomy" id="407022"/>
    <lineage>
        <taxon>Bacteria</taxon>
        <taxon>Pseudomonadati</taxon>
        <taxon>Bacteroidota</taxon>
        <taxon>Sphingobacteriia</taxon>
        <taxon>Sphingobacteriales</taxon>
        <taxon>Sphingobacteriaceae</taxon>
        <taxon>Olivibacter</taxon>
    </lineage>
</organism>
<dbReference type="InterPro" id="IPR013325">
    <property type="entry name" value="RNA_pol_sigma_r2"/>
</dbReference>
<dbReference type="GO" id="GO:0006352">
    <property type="term" value="P:DNA-templated transcription initiation"/>
    <property type="evidence" value="ECO:0007669"/>
    <property type="project" value="InterPro"/>
</dbReference>
<evidence type="ECO:0000256" key="2">
    <source>
        <dbReference type="ARBA" id="ARBA00023015"/>
    </source>
</evidence>
<feature type="domain" description="RNA polymerase sigma factor 70 region 4 type 2" evidence="6">
    <location>
        <begin position="126"/>
        <end position="176"/>
    </location>
</feature>
<dbReference type="EMBL" id="FOAF01000002">
    <property type="protein sequence ID" value="SEL54615.1"/>
    <property type="molecule type" value="Genomic_DNA"/>
</dbReference>
<accession>A0A1H7R3X7</accession>
<evidence type="ECO:0000259" key="5">
    <source>
        <dbReference type="Pfam" id="PF04542"/>
    </source>
</evidence>
<dbReference type="InterPro" id="IPR014327">
    <property type="entry name" value="RNA_pol_sigma70_bacteroid"/>
</dbReference>
<dbReference type="NCBIfam" id="TIGR02985">
    <property type="entry name" value="Sig70_bacteroi1"/>
    <property type="match status" value="1"/>
</dbReference>
<sequence>MMKAYESYSDIELLSYLKAGDHLAFNEIYDRHWEKLYQQAFRMLRDEATTLDVLQEIFTWLWANREQVQLNSFAGYLAMAVRYKMANYIRHGKVRLDAFKKIADESLKELNTTVDSYEVKELQTIIEQFTAQLPARCREIFHLSRSAWLTNPEIAERLQLSEKTVENQLTIALKKLRLHLAKHSHLFFLFL</sequence>
<dbReference type="Pfam" id="PF04542">
    <property type="entry name" value="Sigma70_r2"/>
    <property type="match status" value="1"/>
</dbReference>
<reference evidence="8" key="1">
    <citation type="submission" date="2016-10" db="EMBL/GenBank/DDBJ databases">
        <authorList>
            <person name="Varghese N."/>
            <person name="Submissions S."/>
        </authorList>
    </citation>
    <scope>NUCLEOTIDE SEQUENCE [LARGE SCALE GENOMIC DNA]</scope>
    <source>
        <strain evidence="8">DSM 18733</strain>
    </source>
</reference>
<dbReference type="PANTHER" id="PTHR43133">
    <property type="entry name" value="RNA POLYMERASE ECF-TYPE SIGMA FACTO"/>
    <property type="match status" value="1"/>
</dbReference>
<dbReference type="SUPFAM" id="SSF88659">
    <property type="entry name" value="Sigma3 and sigma4 domains of RNA polymerase sigma factors"/>
    <property type="match status" value="1"/>
</dbReference>
<dbReference type="Pfam" id="PF08281">
    <property type="entry name" value="Sigma70_r4_2"/>
    <property type="match status" value="1"/>
</dbReference>
<dbReference type="InterPro" id="IPR007627">
    <property type="entry name" value="RNA_pol_sigma70_r2"/>
</dbReference>
<comment type="similarity">
    <text evidence="1">Belongs to the sigma-70 factor family. ECF subfamily.</text>
</comment>
<dbReference type="OrthoDB" id="665981at2"/>